<dbReference type="InterPro" id="IPR013530">
    <property type="entry name" value="PAD_C"/>
</dbReference>
<proteinExistence type="predicted"/>
<evidence type="ECO:0000259" key="1">
    <source>
        <dbReference type="Pfam" id="PF03068"/>
    </source>
</evidence>
<organism evidence="2 3">
    <name type="scientific">Aspergillus flavus (strain ATCC 200026 / FGSC A1120 / IAM 13836 / NRRL 3357 / JCM 12722 / SRRC 167)</name>
    <dbReference type="NCBI Taxonomy" id="332952"/>
    <lineage>
        <taxon>Eukaryota</taxon>
        <taxon>Fungi</taxon>
        <taxon>Dikarya</taxon>
        <taxon>Ascomycota</taxon>
        <taxon>Pezizomycotina</taxon>
        <taxon>Eurotiomycetes</taxon>
        <taxon>Eurotiomycetidae</taxon>
        <taxon>Eurotiales</taxon>
        <taxon>Aspergillaceae</taxon>
        <taxon>Aspergillus</taxon>
        <taxon>Aspergillus subgen. Circumdati</taxon>
    </lineage>
</organism>
<dbReference type="GO" id="GO:0005737">
    <property type="term" value="C:cytoplasm"/>
    <property type="evidence" value="ECO:0007669"/>
    <property type="project" value="InterPro"/>
</dbReference>
<dbReference type="Proteomes" id="UP000596276">
    <property type="component" value="Chromosome 2"/>
</dbReference>
<dbReference type="AlphaFoldDB" id="A0A7U2MCG8"/>
<evidence type="ECO:0000313" key="3">
    <source>
        <dbReference type="Proteomes" id="UP000596276"/>
    </source>
</evidence>
<dbReference type="GO" id="GO:0004668">
    <property type="term" value="F:protein-arginine deiminase activity"/>
    <property type="evidence" value="ECO:0007669"/>
    <property type="project" value="InterPro"/>
</dbReference>
<accession>A0A7U2MCG8</accession>
<dbReference type="GO" id="GO:0005509">
    <property type="term" value="F:calcium ion binding"/>
    <property type="evidence" value="ECO:0007669"/>
    <property type="project" value="InterPro"/>
</dbReference>
<dbReference type="EMBL" id="CP044622">
    <property type="protein sequence ID" value="QRD81143.1"/>
    <property type="molecule type" value="Genomic_DNA"/>
</dbReference>
<dbReference type="Gene3D" id="3.75.10.10">
    <property type="entry name" value="L-arginine/glycine Amidinotransferase, Chain A"/>
    <property type="match status" value="1"/>
</dbReference>
<feature type="domain" description="Protein-arginine deiminase C-terminal" evidence="1">
    <location>
        <begin position="15"/>
        <end position="122"/>
    </location>
</feature>
<protein>
    <recommendedName>
        <fullName evidence="1">Protein-arginine deiminase C-terminal domain-containing protein</fullName>
    </recommendedName>
</protein>
<dbReference type="SUPFAM" id="SSF55909">
    <property type="entry name" value="Pentein"/>
    <property type="match status" value="1"/>
</dbReference>
<dbReference type="VEuPathDB" id="FungiDB:F9C07_2098887"/>
<keyword evidence="3" id="KW-1185">Reference proteome</keyword>
<name>A0A7U2MCG8_ASPFN</name>
<gene>
    <name evidence="2" type="ORF">F9C07_2098887</name>
</gene>
<reference evidence="3" key="1">
    <citation type="journal article" date="2021" name="G3 (Bethesda)">
        <title>Chromosome assembled and annotated genome sequence of Aspergillus flavus NRRL 3357.</title>
        <authorList>
            <person name="Skerker J.M."/>
            <person name="Pianalto K.M."/>
            <person name="Mondo S.J."/>
            <person name="Yang K."/>
            <person name="Arkin A.P."/>
            <person name="Keller N.P."/>
            <person name="Grigoriev I.V."/>
            <person name="Louise Glass N.L."/>
        </authorList>
    </citation>
    <scope>NUCLEOTIDE SEQUENCE [LARGE SCALE GENOMIC DNA]</scope>
    <source>
        <strain evidence="3">ATCC 200026 / FGSC A1120 / IAM 13836 / NRRL 3357 / JCM 12722 / SRRC 167</strain>
    </source>
</reference>
<sequence>MNLGHCRPPSPYVTGYSINEFLSNETHIDVNERLAKLMNSVKEKLKGETGIEDNDIYQVPVVFERGICWGPDDGVNPERNCSSKPINVPVLSGNEYLAPDPWGPVINGVDIMKQRISNGYQRNQYHGWGRDSLWDKFHSGCAAALVKGEGKWKGMTSPAEVTSELTTEDAKGDPLRFIVFSLYRILEP</sequence>
<evidence type="ECO:0000313" key="2">
    <source>
        <dbReference type="EMBL" id="QRD81143.1"/>
    </source>
</evidence>
<dbReference type="Pfam" id="PF03068">
    <property type="entry name" value="PAD"/>
    <property type="match status" value="1"/>
</dbReference>